<evidence type="ECO:0000256" key="1">
    <source>
        <dbReference type="SAM" id="MobiDB-lite"/>
    </source>
</evidence>
<feature type="compositionally biased region" description="Acidic residues" evidence="1">
    <location>
        <begin position="49"/>
        <end position="62"/>
    </location>
</feature>
<accession>A0ABQ9HQV2</accession>
<feature type="region of interest" description="Disordered" evidence="1">
    <location>
        <begin position="43"/>
        <end position="64"/>
    </location>
</feature>
<sequence length="120" mass="13952">MLVPSDEWGTLQEKLEFSSTFDEYVSVDVEALTCHLSTIEGLYKSTEPSEQESEDYDKEEDTEVKVTNSQAYEFLDILRNFVASQSNVPEHVIQSIFHLDYLLLMQATKRQTTINDFFRK</sequence>
<evidence type="ECO:0000313" key="3">
    <source>
        <dbReference type="Proteomes" id="UP001159363"/>
    </source>
</evidence>
<organism evidence="2 3">
    <name type="scientific">Dryococelus australis</name>
    <dbReference type="NCBI Taxonomy" id="614101"/>
    <lineage>
        <taxon>Eukaryota</taxon>
        <taxon>Metazoa</taxon>
        <taxon>Ecdysozoa</taxon>
        <taxon>Arthropoda</taxon>
        <taxon>Hexapoda</taxon>
        <taxon>Insecta</taxon>
        <taxon>Pterygota</taxon>
        <taxon>Neoptera</taxon>
        <taxon>Polyneoptera</taxon>
        <taxon>Phasmatodea</taxon>
        <taxon>Verophasmatodea</taxon>
        <taxon>Anareolatae</taxon>
        <taxon>Phasmatidae</taxon>
        <taxon>Eurycanthinae</taxon>
        <taxon>Dryococelus</taxon>
    </lineage>
</organism>
<dbReference type="Proteomes" id="UP001159363">
    <property type="component" value="Chromosome X"/>
</dbReference>
<proteinExistence type="predicted"/>
<dbReference type="EMBL" id="JARBHB010000004">
    <property type="protein sequence ID" value="KAJ8886755.1"/>
    <property type="molecule type" value="Genomic_DNA"/>
</dbReference>
<reference evidence="2 3" key="1">
    <citation type="submission" date="2023-02" db="EMBL/GenBank/DDBJ databases">
        <title>LHISI_Scaffold_Assembly.</title>
        <authorList>
            <person name="Stuart O.P."/>
            <person name="Cleave R."/>
            <person name="Magrath M.J.L."/>
            <person name="Mikheyev A.S."/>
        </authorList>
    </citation>
    <scope>NUCLEOTIDE SEQUENCE [LARGE SCALE GENOMIC DNA]</scope>
    <source>
        <strain evidence="2">Daus_M_001</strain>
        <tissue evidence="2">Leg muscle</tissue>
    </source>
</reference>
<protein>
    <submittedName>
        <fullName evidence="2">Uncharacterized protein</fullName>
    </submittedName>
</protein>
<comment type="caution">
    <text evidence="2">The sequence shown here is derived from an EMBL/GenBank/DDBJ whole genome shotgun (WGS) entry which is preliminary data.</text>
</comment>
<gene>
    <name evidence="2" type="ORF">PR048_012967</name>
</gene>
<keyword evidence="3" id="KW-1185">Reference proteome</keyword>
<evidence type="ECO:0000313" key="2">
    <source>
        <dbReference type="EMBL" id="KAJ8886755.1"/>
    </source>
</evidence>
<name>A0ABQ9HQV2_9NEOP</name>